<dbReference type="Gene3D" id="3.40.50.300">
    <property type="entry name" value="P-loop containing nucleotide triphosphate hydrolases"/>
    <property type="match status" value="1"/>
</dbReference>
<protein>
    <submittedName>
        <fullName evidence="2">Uncharacterized protein</fullName>
    </submittedName>
</protein>
<dbReference type="InterPro" id="IPR052705">
    <property type="entry name" value="Gliding_Motility_GTPase"/>
</dbReference>
<comment type="caution">
    <text evidence="2">The sequence shown here is derived from an EMBL/GenBank/DDBJ whole genome shotgun (WGS) entry which is preliminary data.</text>
</comment>
<dbReference type="InterPro" id="IPR027417">
    <property type="entry name" value="P-loop_NTPase"/>
</dbReference>
<sequence length="208" mass="22292">MTPRHQLTKDGSPVTGTVHSSGNTFVGSPTSAEVVFIGPVGVGKTTAVETLSSIPTINTEARLSSQADLSPERTPTKQSTTVGLDIGLWERPDGTLVGLYGTPGQDRFVSCRTPMLNPQAGIVIWLYGDSSALLEDLYHWLTVAGGPESAERLTVALNYATTDNLSDVQASLRKHGYRGVPVHLVDPRREEEVRQLVTTAITRQGIPS</sequence>
<accession>A0A0Q0U497</accession>
<organism evidence="2 3">
    <name type="scientific">Corynebacterium lowii</name>
    <dbReference type="NCBI Taxonomy" id="1544413"/>
    <lineage>
        <taxon>Bacteria</taxon>
        <taxon>Bacillati</taxon>
        <taxon>Actinomycetota</taxon>
        <taxon>Actinomycetes</taxon>
        <taxon>Mycobacteriales</taxon>
        <taxon>Corynebacteriaceae</taxon>
        <taxon>Corynebacterium</taxon>
    </lineage>
</organism>
<dbReference type="PATRIC" id="fig|1544413.3.peg.1028"/>
<feature type="compositionally biased region" description="Polar residues" evidence="1">
    <location>
        <begin position="14"/>
        <end position="25"/>
    </location>
</feature>
<dbReference type="PANTHER" id="PTHR42708">
    <property type="entry name" value="ATP/GTP-BINDING PROTEIN-RELATED"/>
    <property type="match status" value="1"/>
</dbReference>
<proteinExistence type="predicted"/>
<reference evidence="2 3" key="1">
    <citation type="submission" date="2015-10" db="EMBL/GenBank/DDBJ databases">
        <title>Corynebacteirum lowii and Corynebacterium oculi species nova, derived from human clinical disease and and emended description of Corynebacterium mastiditis.</title>
        <authorList>
            <person name="Bernard K."/>
            <person name="Pacheco A.L."/>
            <person name="Mcdougall C."/>
            <person name="Burtx T."/>
            <person name="Weibe D."/>
            <person name="Tyler S."/>
            <person name="Olson A.B."/>
            <person name="Cnockaert M."/>
            <person name="Eguchi H."/>
            <person name="Kuwahara T."/>
            <person name="Nakayama-Imaohji H."/>
            <person name="Boudewijins M."/>
            <person name="Van Hoecke F."/>
            <person name="Bernier A.-M."/>
            <person name="Vandamme P."/>
        </authorList>
    </citation>
    <scope>NUCLEOTIDE SEQUENCE [LARGE SCALE GENOMIC DNA]</scope>
    <source>
        <strain evidence="2 3">NML 130206</strain>
    </source>
</reference>
<dbReference type="OrthoDB" id="4319884at2"/>
<gene>
    <name evidence="2" type="ORF">Clow_01022</name>
</gene>
<evidence type="ECO:0000256" key="1">
    <source>
        <dbReference type="SAM" id="MobiDB-lite"/>
    </source>
</evidence>
<name>A0A0Q0U497_9CORY</name>
<dbReference type="PANTHER" id="PTHR42708:SF1">
    <property type="entry name" value="GLIDING MOTILITY PROTEIN MGLA"/>
    <property type="match status" value="1"/>
</dbReference>
<evidence type="ECO:0000313" key="3">
    <source>
        <dbReference type="Proteomes" id="UP000050488"/>
    </source>
</evidence>
<dbReference type="AlphaFoldDB" id="A0A0Q0U497"/>
<dbReference type="STRING" id="1544413.Clow_01022"/>
<dbReference type="EMBL" id="LKEV01000002">
    <property type="protein sequence ID" value="KQB86814.1"/>
    <property type="molecule type" value="Genomic_DNA"/>
</dbReference>
<keyword evidence="3" id="KW-1185">Reference proteome</keyword>
<dbReference type="RefSeq" id="WP_055177155.1">
    <property type="nucleotide sequence ID" value="NZ_JAUSQY010000001.1"/>
</dbReference>
<feature type="region of interest" description="Disordered" evidence="1">
    <location>
        <begin position="1"/>
        <end position="25"/>
    </location>
</feature>
<dbReference type="SUPFAM" id="SSF52540">
    <property type="entry name" value="P-loop containing nucleoside triphosphate hydrolases"/>
    <property type="match status" value="1"/>
</dbReference>
<dbReference type="Proteomes" id="UP000050488">
    <property type="component" value="Unassembled WGS sequence"/>
</dbReference>
<evidence type="ECO:0000313" key="2">
    <source>
        <dbReference type="EMBL" id="KQB86814.1"/>
    </source>
</evidence>
<dbReference type="CDD" id="cd00882">
    <property type="entry name" value="Ras_like_GTPase"/>
    <property type="match status" value="1"/>
</dbReference>